<keyword evidence="3" id="KW-0813">Transport</keyword>
<comment type="caution">
    <text evidence="12">The sequence shown here is derived from an EMBL/GenBank/DDBJ whole genome shotgun (WGS) entry which is preliminary data.</text>
</comment>
<dbReference type="GO" id="GO:0140359">
    <property type="term" value="F:ABC-type transporter activity"/>
    <property type="evidence" value="ECO:0007669"/>
    <property type="project" value="InterPro"/>
</dbReference>
<keyword evidence="7 10" id="KW-1133">Transmembrane helix</keyword>
<dbReference type="Pfam" id="PF01061">
    <property type="entry name" value="ABC2_membrane"/>
    <property type="match status" value="1"/>
</dbReference>
<dbReference type="Proteomes" id="UP000661507">
    <property type="component" value="Unassembled WGS sequence"/>
</dbReference>
<dbReference type="GO" id="GO:0015774">
    <property type="term" value="P:polysaccharide transport"/>
    <property type="evidence" value="ECO:0007669"/>
    <property type="project" value="UniProtKB-KW"/>
</dbReference>
<keyword evidence="9 10" id="KW-0472">Membrane</keyword>
<reference evidence="12" key="2">
    <citation type="submission" date="2020-09" db="EMBL/GenBank/DDBJ databases">
        <authorList>
            <person name="Sun Q."/>
            <person name="Zhou Y."/>
        </authorList>
    </citation>
    <scope>NUCLEOTIDE SEQUENCE</scope>
    <source>
        <strain evidence="12">CGMCC 1.3617</strain>
    </source>
</reference>
<dbReference type="PRINTS" id="PR00164">
    <property type="entry name" value="ABC2TRNSPORT"/>
</dbReference>
<keyword evidence="8" id="KW-0625">Polysaccharide transport</keyword>
<evidence type="ECO:0000313" key="13">
    <source>
        <dbReference type="Proteomes" id="UP000661507"/>
    </source>
</evidence>
<evidence type="ECO:0000256" key="5">
    <source>
        <dbReference type="ARBA" id="ARBA00022597"/>
    </source>
</evidence>
<evidence type="ECO:0000256" key="2">
    <source>
        <dbReference type="ARBA" id="ARBA00007783"/>
    </source>
</evidence>
<gene>
    <name evidence="12" type="primary">wzm</name>
    <name evidence="12" type="ORF">GCM10011320_40700</name>
</gene>
<name>A0A917NUG1_9PROT</name>
<dbReference type="GO" id="GO:0043190">
    <property type="term" value="C:ATP-binding cassette (ABC) transporter complex"/>
    <property type="evidence" value="ECO:0007669"/>
    <property type="project" value="InterPro"/>
</dbReference>
<evidence type="ECO:0000256" key="1">
    <source>
        <dbReference type="ARBA" id="ARBA00004651"/>
    </source>
</evidence>
<evidence type="ECO:0000256" key="3">
    <source>
        <dbReference type="ARBA" id="ARBA00022448"/>
    </source>
</evidence>
<feature type="transmembrane region" description="Helical" evidence="10">
    <location>
        <begin position="143"/>
        <end position="162"/>
    </location>
</feature>
<feature type="transmembrane region" description="Helical" evidence="10">
    <location>
        <begin position="30"/>
        <end position="52"/>
    </location>
</feature>
<keyword evidence="5" id="KW-0762">Sugar transport</keyword>
<evidence type="ECO:0000256" key="9">
    <source>
        <dbReference type="ARBA" id="ARBA00023136"/>
    </source>
</evidence>
<dbReference type="InterPro" id="IPR013525">
    <property type="entry name" value="ABC2_TM"/>
</dbReference>
<evidence type="ECO:0000256" key="8">
    <source>
        <dbReference type="ARBA" id="ARBA00023047"/>
    </source>
</evidence>
<dbReference type="EMBL" id="BMKW01000010">
    <property type="protein sequence ID" value="GGJ29300.1"/>
    <property type="molecule type" value="Genomic_DNA"/>
</dbReference>
<proteinExistence type="inferred from homology"/>
<sequence length="255" mass="28661">MIDCARQQVRVIGALIIREMHTRFGRHRLGYLWVFFEPLLLGAMISLIHGIRGNGSSARNSFEFFSIGYVMFFLFRGLMNRAGNTIASNRSLLFHRQVTLPDMFFARHIIEGVACSGVMFVFTIVGIALGGEAPDSPVKMMCALGLMLLLGQGVALVIGAATSEWEGIDRLVHAMSYLMLPFSGLFFMVEWLPDWMQEIVVWVPTVHIFELLRDGQFGDRFSANYDLTYVAGWILIPHLFGLAGLRLARPRIGLE</sequence>
<keyword evidence="4" id="KW-1003">Cell membrane</keyword>
<evidence type="ECO:0000256" key="7">
    <source>
        <dbReference type="ARBA" id="ARBA00022989"/>
    </source>
</evidence>
<feature type="domain" description="ABC-2 type transporter transmembrane" evidence="11">
    <location>
        <begin position="12"/>
        <end position="217"/>
    </location>
</feature>
<dbReference type="AlphaFoldDB" id="A0A917NUG1"/>
<dbReference type="GO" id="GO:0015920">
    <property type="term" value="P:lipopolysaccharide transport"/>
    <property type="evidence" value="ECO:0007669"/>
    <property type="project" value="TreeGrafter"/>
</dbReference>
<comment type="subcellular location">
    <subcellularLocation>
        <location evidence="1">Cell membrane</location>
        <topology evidence="1">Multi-pass membrane protein</topology>
    </subcellularLocation>
</comment>
<comment type="similarity">
    <text evidence="2">Belongs to the ABC-2 integral membrane protein family.</text>
</comment>
<keyword evidence="6 10" id="KW-0812">Transmembrane</keyword>
<keyword evidence="13" id="KW-1185">Reference proteome</keyword>
<dbReference type="PANTHER" id="PTHR30413">
    <property type="entry name" value="INNER MEMBRANE TRANSPORT PERMEASE"/>
    <property type="match status" value="1"/>
</dbReference>
<dbReference type="InterPro" id="IPR000412">
    <property type="entry name" value="ABC_2_transport"/>
</dbReference>
<dbReference type="PANTHER" id="PTHR30413:SF10">
    <property type="entry name" value="CAPSULE POLYSACCHARIDE EXPORT INNER-MEMBRANE PROTEIN CTRC"/>
    <property type="match status" value="1"/>
</dbReference>
<evidence type="ECO:0000256" key="4">
    <source>
        <dbReference type="ARBA" id="ARBA00022475"/>
    </source>
</evidence>
<evidence type="ECO:0000259" key="11">
    <source>
        <dbReference type="Pfam" id="PF01061"/>
    </source>
</evidence>
<organism evidence="12 13">
    <name type="scientific">Neoroseomonas lacus</name>
    <dbReference type="NCBI Taxonomy" id="287609"/>
    <lineage>
        <taxon>Bacteria</taxon>
        <taxon>Pseudomonadati</taxon>
        <taxon>Pseudomonadota</taxon>
        <taxon>Alphaproteobacteria</taxon>
        <taxon>Acetobacterales</taxon>
        <taxon>Acetobacteraceae</taxon>
        <taxon>Neoroseomonas</taxon>
    </lineage>
</organism>
<accession>A0A917NUG1</accession>
<protein>
    <submittedName>
        <fullName evidence="12">Transport permease protein</fullName>
    </submittedName>
</protein>
<evidence type="ECO:0000313" key="12">
    <source>
        <dbReference type="EMBL" id="GGJ29300.1"/>
    </source>
</evidence>
<feature type="transmembrane region" description="Helical" evidence="10">
    <location>
        <begin position="104"/>
        <end position="131"/>
    </location>
</feature>
<feature type="transmembrane region" description="Helical" evidence="10">
    <location>
        <begin position="174"/>
        <end position="192"/>
    </location>
</feature>
<evidence type="ECO:0000256" key="6">
    <source>
        <dbReference type="ARBA" id="ARBA00022692"/>
    </source>
</evidence>
<feature type="transmembrane region" description="Helical" evidence="10">
    <location>
        <begin position="64"/>
        <end position="83"/>
    </location>
</feature>
<reference evidence="12" key="1">
    <citation type="journal article" date="2014" name="Int. J. Syst. Evol. Microbiol.">
        <title>Complete genome sequence of Corynebacterium casei LMG S-19264T (=DSM 44701T), isolated from a smear-ripened cheese.</title>
        <authorList>
            <consortium name="US DOE Joint Genome Institute (JGI-PGF)"/>
            <person name="Walter F."/>
            <person name="Albersmeier A."/>
            <person name="Kalinowski J."/>
            <person name="Ruckert C."/>
        </authorList>
    </citation>
    <scope>NUCLEOTIDE SEQUENCE</scope>
    <source>
        <strain evidence="12">CGMCC 1.3617</strain>
    </source>
</reference>
<feature type="transmembrane region" description="Helical" evidence="10">
    <location>
        <begin position="227"/>
        <end position="248"/>
    </location>
</feature>
<evidence type="ECO:0000256" key="10">
    <source>
        <dbReference type="SAM" id="Phobius"/>
    </source>
</evidence>